<name>A0AAD6Z5E3_9AGAR</name>
<feature type="region of interest" description="Disordered" evidence="1">
    <location>
        <begin position="152"/>
        <end position="210"/>
    </location>
</feature>
<organism evidence="2 3">
    <name type="scientific">Mycena albidolilacea</name>
    <dbReference type="NCBI Taxonomy" id="1033008"/>
    <lineage>
        <taxon>Eukaryota</taxon>
        <taxon>Fungi</taxon>
        <taxon>Dikarya</taxon>
        <taxon>Basidiomycota</taxon>
        <taxon>Agaricomycotina</taxon>
        <taxon>Agaricomycetes</taxon>
        <taxon>Agaricomycetidae</taxon>
        <taxon>Agaricales</taxon>
        <taxon>Marasmiineae</taxon>
        <taxon>Mycenaceae</taxon>
        <taxon>Mycena</taxon>
    </lineage>
</organism>
<accession>A0AAD6Z5E3</accession>
<evidence type="ECO:0000313" key="3">
    <source>
        <dbReference type="Proteomes" id="UP001218218"/>
    </source>
</evidence>
<evidence type="ECO:0000256" key="1">
    <source>
        <dbReference type="SAM" id="MobiDB-lite"/>
    </source>
</evidence>
<comment type="caution">
    <text evidence="2">The sequence shown here is derived from an EMBL/GenBank/DDBJ whole genome shotgun (WGS) entry which is preliminary data.</text>
</comment>
<keyword evidence="3" id="KW-1185">Reference proteome</keyword>
<protein>
    <submittedName>
        <fullName evidence="2">Uncharacterized protein</fullName>
    </submittedName>
</protein>
<dbReference type="Proteomes" id="UP001218218">
    <property type="component" value="Unassembled WGS sequence"/>
</dbReference>
<dbReference type="EMBL" id="JARIHO010000086">
    <property type="protein sequence ID" value="KAJ7307883.1"/>
    <property type="molecule type" value="Genomic_DNA"/>
</dbReference>
<evidence type="ECO:0000313" key="2">
    <source>
        <dbReference type="EMBL" id="KAJ7307883.1"/>
    </source>
</evidence>
<gene>
    <name evidence="2" type="ORF">DFH08DRAFT_1088518</name>
</gene>
<sequence>MCAISSRAQAASIKMFESQDMEMTDAASLFDSDQESFELDKVPVHLKGKHRKVQSDSGHENQWSSVFTQQLYARINRPGQTRDAYVSQFAGQNTIEMLLVMIALRKASTTTDYLALERREALFKALVSANMEEDGADSQAFLELEAEGTAKKRKCASEVDNPRKRSVKAPKSARTVEKPKAGAQKGKKRKADHDADAQEPPIKRTSVASKKTLKGQMGEAFFKMHRGFLSKYREKCHNALSQFNEDGFSSTDEELQVPSSQIVPFDEGTQAQGGKANAAPMLQ</sequence>
<dbReference type="AlphaFoldDB" id="A0AAD6Z5E3"/>
<reference evidence="2" key="1">
    <citation type="submission" date="2023-03" db="EMBL/GenBank/DDBJ databases">
        <title>Massive genome expansion in bonnet fungi (Mycena s.s.) driven by repeated elements and novel gene families across ecological guilds.</title>
        <authorList>
            <consortium name="Lawrence Berkeley National Laboratory"/>
            <person name="Harder C.B."/>
            <person name="Miyauchi S."/>
            <person name="Viragh M."/>
            <person name="Kuo A."/>
            <person name="Thoen E."/>
            <person name="Andreopoulos B."/>
            <person name="Lu D."/>
            <person name="Skrede I."/>
            <person name="Drula E."/>
            <person name="Henrissat B."/>
            <person name="Morin E."/>
            <person name="Kohler A."/>
            <person name="Barry K."/>
            <person name="LaButti K."/>
            <person name="Morin E."/>
            <person name="Salamov A."/>
            <person name="Lipzen A."/>
            <person name="Mereny Z."/>
            <person name="Hegedus B."/>
            <person name="Baldrian P."/>
            <person name="Stursova M."/>
            <person name="Weitz H."/>
            <person name="Taylor A."/>
            <person name="Grigoriev I.V."/>
            <person name="Nagy L.G."/>
            <person name="Martin F."/>
            <person name="Kauserud H."/>
        </authorList>
    </citation>
    <scope>NUCLEOTIDE SEQUENCE</scope>
    <source>
        <strain evidence="2">CBHHK002</strain>
    </source>
</reference>
<proteinExistence type="predicted"/>